<protein>
    <submittedName>
        <fullName evidence="1">Uncharacterized protein</fullName>
    </submittedName>
</protein>
<keyword evidence="2" id="KW-1185">Reference proteome</keyword>
<evidence type="ECO:0000313" key="1">
    <source>
        <dbReference type="EMBL" id="MCW7552027.1"/>
    </source>
</evidence>
<accession>A0ABT3MRR0</accession>
<gene>
    <name evidence="1" type="ORF">NX722_05095</name>
</gene>
<organism evidence="1 2">
    <name type="scientific">Endozoicomonas gorgoniicola</name>
    <dbReference type="NCBI Taxonomy" id="1234144"/>
    <lineage>
        <taxon>Bacteria</taxon>
        <taxon>Pseudomonadati</taxon>
        <taxon>Pseudomonadota</taxon>
        <taxon>Gammaproteobacteria</taxon>
        <taxon>Oceanospirillales</taxon>
        <taxon>Endozoicomonadaceae</taxon>
        <taxon>Endozoicomonas</taxon>
    </lineage>
</organism>
<name>A0ABT3MRR0_9GAMM</name>
<dbReference type="RefSeq" id="WP_262567009.1">
    <property type="nucleotide sequence ID" value="NZ_JAPFCC010000001.1"/>
</dbReference>
<dbReference type="Proteomes" id="UP001209854">
    <property type="component" value="Unassembled WGS sequence"/>
</dbReference>
<sequence length="45" mass="5021">MTSEIIPDAVFVFLNKASKTHSPAMLDVLNIGNQLQAWFLGLEIF</sequence>
<reference evidence="1 2" key="1">
    <citation type="submission" date="2022-10" db="EMBL/GenBank/DDBJ databases">
        <title>High-quality genome sequences of two octocoral-associated bacteria, Endozoicomonas euniceicola EF212 and Endozoicomonas gorgoniicola PS125.</title>
        <authorList>
            <person name="Chiou Y.-J."/>
            <person name="Chen Y.-H."/>
        </authorList>
    </citation>
    <scope>NUCLEOTIDE SEQUENCE [LARGE SCALE GENOMIC DNA]</scope>
    <source>
        <strain evidence="1 2">PS125</strain>
    </source>
</reference>
<dbReference type="EMBL" id="JAPFCC010000001">
    <property type="protein sequence ID" value="MCW7552027.1"/>
    <property type="molecule type" value="Genomic_DNA"/>
</dbReference>
<proteinExistence type="predicted"/>
<comment type="caution">
    <text evidence="1">The sequence shown here is derived from an EMBL/GenBank/DDBJ whole genome shotgun (WGS) entry which is preliminary data.</text>
</comment>
<evidence type="ECO:0000313" key="2">
    <source>
        <dbReference type="Proteomes" id="UP001209854"/>
    </source>
</evidence>